<comment type="catalytic activity">
    <reaction evidence="5 6">
        <text>L-glutamyl-tRNA(Gln) + L-glutamine + ATP + H2O = L-glutaminyl-tRNA(Gln) + L-glutamate + ADP + phosphate + H(+)</text>
        <dbReference type="Rhea" id="RHEA:17521"/>
        <dbReference type="Rhea" id="RHEA-COMP:9681"/>
        <dbReference type="Rhea" id="RHEA-COMP:9684"/>
        <dbReference type="ChEBI" id="CHEBI:15377"/>
        <dbReference type="ChEBI" id="CHEBI:15378"/>
        <dbReference type="ChEBI" id="CHEBI:29985"/>
        <dbReference type="ChEBI" id="CHEBI:30616"/>
        <dbReference type="ChEBI" id="CHEBI:43474"/>
        <dbReference type="ChEBI" id="CHEBI:58359"/>
        <dbReference type="ChEBI" id="CHEBI:78520"/>
        <dbReference type="ChEBI" id="CHEBI:78521"/>
        <dbReference type="ChEBI" id="CHEBI:456216"/>
    </reaction>
</comment>
<keyword evidence="9" id="KW-1185">Reference proteome</keyword>
<protein>
    <recommendedName>
        <fullName evidence="6">Aspartyl/glutamyl-tRNA(Asn/Gln) amidotransferase subunit C</fullName>
        <shortName evidence="6">Asp/Glu-ADT subunit C</shortName>
        <ecNumber evidence="6">6.3.5.-</ecNumber>
    </recommendedName>
</protein>
<comment type="function">
    <text evidence="3 6">Allows the formation of correctly charged Asn-tRNA(Asn) or Gln-tRNA(Gln) through the transamidation of misacylated Asp-tRNA(Asn) or Glu-tRNA(Gln) in organisms which lack either or both of asparaginyl-tRNA or glutaminyl-tRNA synthetases. The reaction takes place in the presence of glutamine and ATP through an activated phospho-Asp-tRNA(Asn) or phospho-Glu-tRNA(Gln).</text>
</comment>
<keyword evidence="6" id="KW-0436">Ligase</keyword>
<dbReference type="PANTHER" id="PTHR15004">
    <property type="entry name" value="GLUTAMYL-TRNA(GLN) AMIDOTRANSFERASE SUBUNIT C, MITOCHONDRIAL"/>
    <property type="match status" value="1"/>
</dbReference>
<dbReference type="NCBIfam" id="TIGR00135">
    <property type="entry name" value="gatC"/>
    <property type="match status" value="1"/>
</dbReference>
<dbReference type="EC" id="6.3.5.-" evidence="6"/>
<dbReference type="RefSeq" id="WP_147803991.1">
    <property type="nucleotide sequence ID" value="NZ_CP144914.1"/>
</dbReference>
<reference evidence="8 9" key="1">
    <citation type="submission" date="2024-01" db="EMBL/GenBank/DDBJ databases">
        <title>Complete Genome Sequence of Alkalicoccus halolimnae BZ-SZ-XJ29T, a Moderately Halophilic Bacterium Isolated from a Salt Lake.</title>
        <authorList>
            <person name="Zhao B."/>
        </authorList>
    </citation>
    <scope>NUCLEOTIDE SEQUENCE [LARGE SCALE GENOMIC DNA]</scope>
    <source>
        <strain evidence="8 9">BZ-SZ-XJ29</strain>
    </source>
</reference>
<accession>A0A5C7FHU5</accession>
<dbReference type="PANTHER" id="PTHR15004:SF0">
    <property type="entry name" value="GLUTAMYL-TRNA(GLN) AMIDOTRANSFERASE SUBUNIT C, MITOCHONDRIAL"/>
    <property type="match status" value="1"/>
</dbReference>
<sequence length="96" mass="10825">MERISKEQIRHVAELARLDLKEEEVSHFGGQLDEVIKSVQQLNELDTGNVEPTSHVLDVRNVLREDEAKPSLSRDDALKNAPDQQEGQVKVPSVLE</sequence>
<feature type="compositionally biased region" description="Basic and acidic residues" evidence="7">
    <location>
        <begin position="67"/>
        <end position="78"/>
    </location>
</feature>
<evidence type="ECO:0000256" key="3">
    <source>
        <dbReference type="ARBA" id="ARBA00024799"/>
    </source>
</evidence>
<dbReference type="InterPro" id="IPR036113">
    <property type="entry name" value="Asp/Glu-ADT_sf_sub_c"/>
</dbReference>
<dbReference type="InterPro" id="IPR003837">
    <property type="entry name" value="GatC"/>
</dbReference>
<evidence type="ECO:0000256" key="2">
    <source>
        <dbReference type="ARBA" id="ARBA00011123"/>
    </source>
</evidence>
<evidence type="ECO:0000313" key="8">
    <source>
        <dbReference type="EMBL" id="WWD80941.1"/>
    </source>
</evidence>
<keyword evidence="6" id="KW-0067">ATP-binding</keyword>
<evidence type="ECO:0000256" key="1">
    <source>
        <dbReference type="ARBA" id="ARBA00010757"/>
    </source>
</evidence>
<dbReference type="HAMAP" id="MF_00122">
    <property type="entry name" value="GatC"/>
    <property type="match status" value="1"/>
</dbReference>
<dbReference type="Pfam" id="PF02686">
    <property type="entry name" value="GatC"/>
    <property type="match status" value="1"/>
</dbReference>
<feature type="region of interest" description="Disordered" evidence="7">
    <location>
        <begin position="67"/>
        <end position="96"/>
    </location>
</feature>
<evidence type="ECO:0000256" key="6">
    <source>
        <dbReference type="HAMAP-Rule" id="MF_00122"/>
    </source>
</evidence>
<keyword evidence="6" id="KW-0648">Protein biosynthesis</keyword>
<dbReference type="AlphaFoldDB" id="A0A5C7FHU5"/>
<evidence type="ECO:0000256" key="7">
    <source>
        <dbReference type="SAM" id="MobiDB-lite"/>
    </source>
</evidence>
<dbReference type="EMBL" id="CP144914">
    <property type="protein sequence ID" value="WWD80941.1"/>
    <property type="molecule type" value="Genomic_DNA"/>
</dbReference>
<dbReference type="Proteomes" id="UP000321816">
    <property type="component" value="Chromosome"/>
</dbReference>
<dbReference type="GO" id="GO:0005524">
    <property type="term" value="F:ATP binding"/>
    <property type="evidence" value="ECO:0007669"/>
    <property type="project" value="UniProtKB-KW"/>
</dbReference>
<gene>
    <name evidence="6 8" type="primary">gatC</name>
    <name evidence="8" type="ORF">FTX54_005095</name>
</gene>
<evidence type="ECO:0000256" key="4">
    <source>
        <dbReference type="ARBA" id="ARBA00047380"/>
    </source>
</evidence>
<organism evidence="8 9">
    <name type="scientific">Alkalicoccus halolimnae</name>
    <dbReference type="NCBI Taxonomy" id="1667239"/>
    <lineage>
        <taxon>Bacteria</taxon>
        <taxon>Bacillati</taxon>
        <taxon>Bacillota</taxon>
        <taxon>Bacilli</taxon>
        <taxon>Bacillales</taxon>
        <taxon>Bacillaceae</taxon>
        <taxon>Alkalicoccus</taxon>
    </lineage>
</organism>
<comment type="catalytic activity">
    <reaction evidence="4 6">
        <text>L-aspartyl-tRNA(Asn) + L-glutamine + ATP + H2O = L-asparaginyl-tRNA(Asn) + L-glutamate + ADP + phosphate + 2 H(+)</text>
        <dbReference type="Rhea" id="RHEA:14513"/>
        <dbReference type="Rhea" id="RHEA-COMP:9674"/>
        <dbReference type="Rhea" id="RHEA-COMP:9677"/>
        <dbReference type="ChEBI" id="CHEBI:15377"/>
        <dbReference type="ChEBI" id="CHEBI:15378"/>
        <dbReference type="ChEBI" id="CHEBI:29985"/>
        <dbReference type="ChEBI" id="CHEBI:30616"/>
        <dbReference type="ChEBI" id="CHEBI:43474"/>
        <dbReference type="ChEBI" id="CHEBI:58359"/>
        <dbReference type="ChEBI" id="CHEBI:78515"/>
        <dbReference type="ChEBI" id="CHEBI:78516"/>
        <dbReference type="ChEBI" id="CHEBI:456216"/>
    </reaction>
</comment>
<comment type="subunit">
    <text evidence="2 6">Heterotrimer of A, B and C subunits.</text>
</comment>
<dbReference type="Gene3D" id="1.10.20.60">
    <property type="entry name" value="Glu-tRNAGln amidotransferase C subunit, N-terminal domain"/>
    <property type="match status" value="1"/>
</dbReference>
<dbReference type="OrthoDB" id="9813938at2"/>
<name>A0A5C7FHU5_9BACI</name>
<keyword evidence="6" id="KW-0547">Nucleotide-binding</keyword>
<dbReference type="KEGG" id="ahal:FTX54_005095"/>
<evidence type="ECO:0000256" key="5">
    <source>
        <dbReference type="ARBA" id="ARBA00047913"/>
    </source>
</evidence>
<proteinExistence type="inferred from homology"/>
<dbReference type="GO" id="GO:0006450">
    <property type="term" value="P:regulation of translational fidelity"/>
    <property type="evidence" value="ECO:0007669"/>
    <property type="project" value="InterPro"/>
</dbReference>
<comment type="similarity">
    <text evidence="1 6">Belongs to the GatC family.</text>
</comment>
<evidence type="ECO:0000313" key="9">
    <source>
        <dbReference type="Proteomes" id="UP000321816"/>
    </source>
</evidence>
<dbReference type="GO" id="GO:0006412">
    <property type="term" value="P:translation"/>
    <property type="evidence" value="ECO:0007669"/>
    <property type="project" value="UniProtKB-UniRule"/>
</dbReference>
<dbReference type="SUPFAM" id="SSF141000">
    <property type="entry name" value="Glu-tRNAGln amidotransferase C subunit"/>
    <property type="match status" value="1"/>
</dbReference>
<dbReference type="GO" id="GO:0050567">
    <property type="term" value="F:glutaminyl-tRNA synthase (glutamine-hydrolyzing) activity"/>
    <property type="evidence" value="ECO:0007669"/>
    <property type="project" value="UniProtKB-UniRule"/>
</dbReference>
<dbReference type="GO" id="GO:0070681">
    <property type="term" value="P:glutaminyl-tRNAGln biosynthesis via transamidation"/>
    <property type="evidence" value="ECO:0007669"/>
    <property type="project" value="TreeGrafter"/>
</dbReference>